<dbReference type="InterPro" id="IPR002173">
    <property type="entry name" value="Carboh/pur_kinase_PfkB_CS"/>
</dbReference>
<evidence type="ECO:0000313" key="7">
    <source>
        <dbReference type="Proteomes" id="UP000194360"/>
    </source>
</evidence>
<evidence type="ECO:0000259" key="5">
    <source>
        <dbReference type="Pfam" id="PF00294"/>
    </source>
</evidence>
<comment type="caution">
    <text evidence="6">The sequence shown here is derived from an EMBL/GenBank/DDBJ whole genome shotgun (WGS) entry which is preliminary data.</text>
</comment>
<dbReference type="STRING" id="2074.BG845_06506"/>
<gene>
    <name evidence="6" type="primary">ydjH_1</name>
    <name evidence="6" type="ORF">BG845_06506</name>
</gene>
<dbReference type="PANTHER" id="PTHR10584">
    <property type="entry name" value="SUGAR KINASE"/>
    <property type="match status" value="1"/>
</dbReference>
<name>A0A1Y2MHT5_PSEAH</name>
<feature type="domain" description="Carbohydrate kinase PfkB" evidence="5">
    <location>
        <begin position="10"/>
        <end position="116"/>
    </location>
</feature>
<keyword evidence="3 4" id="KW-0418">Kinase</keyword>
<dbReference type="EMBL" id="MIGB01000065">
    <property type="protein sequence ID" value="OSY34820.1"/>
    <property type="molecule type" value="Genomic_DNA"/>
</dbReference>
<evidence type="ECO:0000313" key="6">
    <source>
        <dbReference type="EMBL" id="OSY34820.1"/>
    </source>
</evidence>
<evidence type="ECO:0000256" key="2">
    <source>
        <dbReference type="ARBA" id="ARBA00022679"/>
    </source>
</evidence>
<evidence type="ECO:0000256" key="4">
    <source>
        <dbReference type="RuleBase" id="RU003704"/>
    </source>
</evidence>
<dbReference type="InterPro" id="IPR029056">
    <property type="entry name" value="Ribokinase-like"/>
</dbReference>
<dbReference type="PRINTS" id="PR00990">
    <property type="entry name" value="RIBOKINASE"/>
</dbReference>
<evidence type="ECO:0000256" key="3">
    <source>
        <dbReference type="ARBA" id="ARBA00022777"/>
    </source>
</evidence>
<protein>
    <submittedName>
        <fullName evidence="6">Putative sugar kinase YdjH</fullName>
        <ecNumber evidence="6">2.7.1.-</ecNumber>
    </submittedName>
</protein>
<dbReference type="Gene3D" id="3.40.1190.20">
    <property type="match status" value="2"/>
</dbReference>
<keyword evidence="2 4" id="KW-0808">Transferase</keyword>
<sequence>MPRATPLSGSVLFVGSAVHDTIAVVDELPGPDDRVEADAIVRSGGGPAATAAVAAARMGVAVELATAVGDDDLGREVLSALEAAGVGLRHAEIRQGETTAQSVAVVSRTGNARCLMVRPGPALGGLPGGYDWVHADQAGYPVVGPARDRFGCLSIDDGNHITGLDLSVVDLYAPTLQSLRARTGTSTATSALAVAHARGATLTVATDGGDGAVVYDGAQPLHVPALAVEPLVSTLGAGDVFHGALLAGLILGRGLEEAARLAAVCAALACRAIDGRGSLPDLAEAEAHLDLLGASAPLAPAAALPLF</sequence>
<dbReference type="Proteomes" id="UP000194360">
    <property type="component" value="Unassembled WGS sequence"/>
</dbReference>
<dbReference type="RefSeq" id="WP_158092361.1">
    <property type="nucleotide sequence ID" value="NZ_AP018920.1"/>
</dbReference>
<dbReference type="GO" id="GO:0006796">
    <property type="term" value="P:phosphate-containing compound metabolic process"/>
    <property type="evidence" value="ECO:0007669"/>
    <property type="project" value="UniProtKB-ARBA"/>
</dbReference>
<dbReference type="GO" id="GO:0016301">
    <property type="term" value="F:kinase activity"/>
    <property type="evidence" value="ECO:0007669"/>
    <property type="project" value="UniProtKB-KW"/>
</dbReference>
<dbReference type="InterPro" id="IPR002139">
    <property type="entry name" value="Ribo/fructo_kinase"/>
</dbReference>
<organism evidence="6 7">
    <name type="scientific">Pseudonocardia autotrophica</name>
    <name type="common">Amycolata autotrophica</name>
    <name type="synonym">Nocardia autotrophica</name>
    <dbReference type="NCBI Taxonomy" id="2074"/>
    <lineage>
        <taxon>Bacteria</taxon>
        <taxon>Bacillati</taxon>
        <taxon>Actinomycetota</taxon>
        <taxon>Actinomycetes</taxon>
        <taxon>Pseudonocardiales</taxon>
        <taxon>Pseudonocardiaceae</taxon>
        <taxon>Pseudonocardia</taxon>
    </lineage>
</organism>
<dbReference type="AlphaFoldDB" id="A0A1Y2MHT5"/>
<dbReference type="SUPFAM" id="SSF53613">
    <property type="entry name" value="Ribokinase-like"/>
    <property type="match status" value="1"/>
</dbReference>
<dbReference type="PROSITE" id="PS00584">
    <property type="entry name" value="PFKB_KINASES_2"/>
    <property type="match status" value="1"/>
</dbReference>
<dbReference type="InterPro" id="IPR011611">
    <property type="entry name" value="PfkB_dom"/>
</dbReference>
<reference evidence="6 7" key="1">
    <citation type="submission" date="2016-09" db="EMBL/GenBank/DDBJ databases">
        <title>Pseudonocardia autotrophica DSM535, a candidate organism with high potential of specific P450 cytochromes.</title>
        <authorList>
            <person name="Grumaz C."/>
            <person name="Vainshtein Y."/>
            <person name="Kirstahler P."/>
            <person name="Sohn K."/>
        </authorList>
    </citation>
    <scope>NUCLEOTIDE SEQUENCE [LARGE SCALE GENOMIC DNA]</scope>
    <source>
        <strain evidence="6 7">DSM 535</strain>
    </source>
</reference>
<dbReference type="EC" id="2.7.1.-" evidence="6"/>
<dbReference type="Pfam" id="PF00294">
    <property type="entry name" value="PfkB"/>
    <property type="match status" value="2"/>
</dbReference>
<dbReference type="PANTHER" id="PTHR10584:SF166">
    <property type="entry name" value="RIBOKINASE"/>
    <property type="match status" value="1"/>
</dbReference>
<evidence type="ECO:0000256" key="1">
    <source>
        <dbReference type="ARBA" id="ARBA00010688"/>
    </source>
</evidence>
<keyword evidence="7" id="KW-1185">Reference proteome</keyword>
<accession>A0A1Y2MHT5</accession>
<comment type="similarity">
    <text evidence="1 4">Belongs to the carbohydrate kinase PfkB family.</text>
</comment>
<dbReference type="OrthoDB" id="9795789at2"/>
<feature type="domain" description="Carbohydrate kinase PfkB" evidence="5">
    <location>
        <begin position="167"/>
        <end position="280"/>
    </location>
</feature>
<proteinExistence type="inferred from homology"/>